<protein>
    <submittedName>
        <fullName evidence="5">HSP20-domain-containing protein</fullName>
    </submittedName>
</protein>
<organism evidence="5 6">
    <name type="scientific">Rhizoclosmatium globosum</name>
    <dbReference type="NCBI Taxonomy" id="329046"/>
    <lineage>
        <taxon>Eukaryota</taxon>
        <taxon>Fungi</taxon>
        <taxon>Fungi incertae sedis</taxon>
        <taxon>Chytridiomycota</taxon>
        <taxon>Chytridiomycota incertae sedis</taxon>
        <taxon>Chytridiomycetes</taxon>
        <taxon>Chytridiales</taxon>
        <taxon>Chytriomycetaceae</taxon>
        <taxon>Rhizoclosmatium</taxon>
    </lineage>
</organism>
<evidence type="ECO:0000256" key="2">
    <source>
        <dbReference type="PROSITE-ProRule" id="PRU00285"/>
    </source>
</evidence>
<name>A0A1Y2CSG6_9FUNG</name>
<dbReference type="OrthoDB" id="1431247at2759"/>
<dbReference type="InterPro" id="IPR008978">
    <property type="entry name" value="HSP20-like_chaperone"/>
</dbReference>
<dbReference type="Gene3D" id="2.60.40.790">
    <property type="match status" value="1"/>
</dbReference>
<dbReference type="Pfam" id="PF00011">
    <property type="entry name" value="HSP20"/>
    <property type="match status" value="1"/>
</dbReference>
<proteinExistence type="inferred from homology"/>
<dbReference type="CDD" id="cd06464">
    <property type="entry name" value="ACD_sHsps-like"/>
    <property type="match status" value="1"/>
</dbReference>
<dbReference type="PANTHER" id="PTHR11527">
    <property type="entry name" value="HEAT-SHOCK PROTEIN 20 FAMILY MEMBER"/>
    <property type="match status" value="1"/>
</dbReference>
<comment type="caution">
    <text evidence="5">The sequence shown here is derived from an EMBL/GenBank/DDBJ whole genome shotgun (WGS) entry which is preliminary data.</text>
</comment>
<evidence type="ECO:0000313" key="5">
    <source>
        <dbReference type="EMBL" id="ORY49804.1"/>
    </source>
</evidence>
<dbReference type="Proteomes" id="UP000193642">
    <property type="component" value="Unassembled WGS sequence"/>
</dbReference>
<feature type="domain" description="SHSP" evidence="4">
    <location>
        <begin position="21"/>
        <end position="136"/>
    </location>
</feature>
<dbReference type="EMBL" id="MCGO01000008">
    <property type="protein sequence ID" value="ORY49804.1"/>
    <property type="molecule type" value="Genomic_DNA"/>
</dbReference>
<dbReference type="InterPro" id="IPR002068">
    <property type="entry name" value="A-crystallin/Hsp20_dom"/>
</dbReference>
<dbReference type="PROSITE" id="PS01031">
    <property type="entry name" value="SHSP"/>
    <property type="match status" value="1"/>
</dbReference>
<evidence type="ECO:0000256" key="1">
    <source>
        <dbReference type="ARBA" id="ARBA00023016"/>
    </source>
</evidence>
<dbReference type="InterPro" id="IPR031107">
    <property type="entry name" value="Small_HSP"/>
</dbReference>
<evidence type="ECO:0000259" key="4">
    <source>
        <dbReference type="PROSITE" id="PS01031"/>
    </source>
</evidence>
<dbReference type="SUPFAM" id="SSF49764">
    <property type="entry name" value="HSP20-like chaperones"/>
    <property type="match status" value="1"/>
</dbReference>
<sequence>MINSFFGDVARPGFSTQLKTPNWSAVVTSIRWDVKETENSYVVNVDLPGLNKDEVNVSVKDNVLTISGEHKSSVEDKNEVRHIVERSSGSFSRSIVLPKDASAEEIKASMADGVLKLEITKVPVSPEEGIKKIPIA</sequence>
<evidence type="ECO:0000256" key="3">
    <source>
        <dbReference type="RuleBase" id="RU003616"/>
    </source>
</evidence>
<dbReference type="AlphaFoldDB" id="A0A1Y2CSG6"/>
<accession>A0A1Y2CSG6</accession>
<keyword evidence="6" id="KW-1185">Reference proteome</keyword>
<keyword evidence="1" id="KW-0346">Stress response</keyword>
<comment type="similarity">
    <text evidence="2 3">Belongs to the small heat shock protein (HSP20) family.</text>
</comment>
<gene>
    <name evidence="5" type="ORF">BCR33DRAFT_552711</name>
</gene>
<dbReference type="STRING" id="329046.A0A1Y2CSG6"/>
<evidence type="ECO:0000313" key="6">
    <source>
        <dbReference type="Proteomes" id="UP000193642"/>
    </source>
</evidence>
<reference evidence="5 6" key="1">
    <citation type="submission" date="2016-07" db="EMBL/GenBank/DDBJ databases">
        <title>Pervasive Adenine N6-methylation of Active Genes in Fungi.</title>
        <authorList>
            <consortium name="DOE Joint Genome Institute"/>
            <person name="Mondo S.J."/>
            <person name="Dannebaum R.O."/>
            <person name="Kuo R.C."/>
            <person name="Labutti K."/>
            <person name="Haridas S."/>
            <person name="Kuo A."/>
            <person name="Salamov A."/>
            <person name="Ahrendt S.R."/>
            <person name="Lipzen A."/>
            <person name="Sullivan W."/>
            <person name="Andreopoulos W.B."/>
            <person name="Clum A."/>
            <person name="Lindquist E."/>
            <person name="Daum C."/>
            <person name="Ramamoorthy G.K."/>
            <person name="Gryganskyi A."/>
            <person name="Culley D."/>
            <person name="Magnuson J.K."/>
            <person name="James T.Y."/>
            <person name="O'Malley M.A."/>
            <person name="Stajich J.E."/>
            <person name="Spatafora J.W."/>
            <person name="Visel A."/>
            <person name="Grigoriev I.V."/>
        </authorList>
    </citation>
    <scope>NUCLEOTIDE SEQUENCE [LARGE SCALE GENOMIC DNA]</scope>
    <source>
        <strain evidence="5 6">JEL800</strain>
    </source>
</reference>